<sequence>MLEKTLSELLGVSMAQLEEFRLQMRTSERVRLHAHEKDESDACPRPADASSARALVMERPDMRKNSGLKVCKYNESSSSSCEAERKADYSHEEEKRKERSRGWRRDNWAQRECMLTPADATIESLLDLAFPYCGRNCNVITKLTGAPIFLNFVRHIHRRRIKWKDAQGKLEGVKYGHVTFFPRRPDHVDPSFEPSKLLLVTRVKPFAGNPWWEKRVLENLGFEDKKHGNLLVIVKNTPDMCAMLWKVKHLVKIVPIKLPDKLPTTDDLNGTYLHENGTFYVVPKVEPIREEAVEQFMNNPKKLNRDIIQEKLRLKWLEGNLM</sequence>
<evidence type="ECO:0000259" key="10">
    <source>
        <dbReference type="Pfam" id="PF00327"/>
    </source>
</evidence>
<dbReference type="GO" id="GO:0015934">
    <property type="term" value="C:large ribosomal subunit"/>
    <property type="evidence" value="ECO:0007669"/>
    <property type="project" value="InterPro"/>
</dbReference>
<dbReference type="Proteomes" id="UP000078541">
    <property type="component" value="Unassembled WGS sequence"/>
</dbReference>
<evidence type="ECO:0000256" key="1">
    <source>
        <dbReference type="ARBA" id="ARBA00004173"/>
    </source>
</evidence>
<keyword evidence="4 11" id="KW-0689">Ribosomal protein</keyword>
<evidence type="ECO:0000313" key="11">
    <source>
        <dbReference type="EMBL" id="KYN35884.1"/>
    </source>
</evidence>
<evidence type="ECO:0000256" key="7">
    <source>
        <dbReference type="ARBA" id="ARBA00035281"/>
    </source>
</evidence>
<evidence type="ECO:0000256" key="3">
    <source>
        <dbReference type="ARBA" id="ARBA00022946"/>
    </source>
</evidence>
<dbReference type="InterPro" id="IPR005996">
    <property type="entry name" value="Ribosomal_uL30_bac-type"/>
</dbReference>
<dbReference type="FunFam" id="3.30.1390.20:FF:000005">
    <property type="entry name" value="39S ribosomal protein L30, mitochondrial"/>
    <property type="match status" value="1"/>
</dbReference>
<dbReference type="InterPro" id="IPR016082">
    <property type="entry name" value="Ribosomal_uL30_ferredoxin-like"/>
</dbReference>
<name>A0A195F738_9HYME</name>
<dbReference type="PANTHER" id="PTHR15892">
    <property type="entry name" value="MITOCHONDRIAL RIBOSOMAL PROTEIN L30"/>
    <property type="match status" value="1"/>
</dbReference>
<keyword evidence="3" id="KW-0809">Transit peptide</keyword>
<dbReference type="InterPro" id="IPR036919">
    <property type="entry name" value="Ribo_uL30_ferredoxin-like_sf"/>
</dbReference>
<comment type="similarity">
    <text evidence="2">Belongs to the universal ribosomal protein uL30 family.</text>
</comment>
<dbReference type="STRING" id="34720.A0A195F738"/>
<protein>
    <recommendedName>
        <fullName evidence="7">Large ribosomal subunit protein uL30m</fullName>
    </recommendedName>
    <alternativeName>
        <fullName evidence="8">39S ribosomal protein L30, mitochondrial</fullName>
    </alternativeName>
</protein>
<keyword evidence="5" id="KW-0496">Mitochondrion</keyword>
<feature type="region of interest" description="Disordered" evidence="9">
    <location>
        <begin position="82"/>
        <end position="102"/>
    </location>
</feature>
<evidence type="ECO:0000313" key="12">
    <source>
        <dbReference type="Proteomes" id="UP000078541"/>
    </source>
</evidence>
<dbReference type="CDD" id="cd00355">
    <property type="entry name" value="Ribosomal_L30_like"/>
    <property type="match status" value="1"/>
</dbReference>
<feature type="domain" description="Large ribosomal subunit protein uL30-like ferredoxin-like fold" evidence="10">
    <location>
        <begin position="198"/>
        <end position="251"/>
    </location>
</feature>
<evidence type="ECO:0000256" key="5">
    <source>
        <dbReference type="ARBA" id="ARBA00023128"/>
    </source>
</evidence>
<organism evidence="11 12">
    <name type="scientific">Trachymyrmex septentrionalis</name>
    <dbReference type="NCBI Taxonomy" id="34720"/>
    <lineage>
        <taxon>Eukaryota</taxon>
        <taxon>Metazoa</taxon>
        <taxon>Ecdysozoa</taxon>
        <taxon>Arthropoda</taxon>
        <taxon>Hexapoda</taxon>
        <taxon>Insecta</taxon>
        <taxon>Pterygota</taxon>
        <taxon>Neoptera</taxon>
        <taxon>Endopterygota</taxon>
        <taxon>Hymenoptera</taxon>
        <taxon>Apocrita</taxon>
        <taxon>Aculeata</taxon>
        <taxon>Formicoidea</taxon>
        <taxon>Formicidae</taxon>
        <taxon>Myrmicinae</taxon>
        <taxon>Trachymyrmex</taxon>
    </lineage>
</organism>
<gene>
    <name evidence="11" type="ORF">ALC56_09675</name>
</gene>
<keyword evidence="12" id="KW-1185">Reference proteome</keyword>
<dbReference type="AlphaFoldDB" id="A0A195F738"/>
<dbReference type="EMBL" id="KQ981768">
    <property type="protein sequence ID" value="KYN35884.1"/>
    <property type="molecule type" value="Genomic_DNA"/>
</dbReference>
<reference evidence="11 12" key="1">
    <citation type="submission" date="2016-03" db="EMBL/GenBank/DDBJ databases">
        <title>Trachymyrmex septentrionalis WGS genome.</title>
        <authorList>
            <person name="Nygaard S."/>
            <person name="Hu H."/>
            <person name="Boomsma J."/>
            <person name="Zhang G."/>
        </authorList>
    </citation>
    <scope>NUCLEOTIDE SEQUENCE [LARGE SCALE GENOMIC DNA]</scope>
    <source>
        <strain evidence="11">Tsep2-gDNA-1</strain>
        <tissue evidence="11">Whole body</tissue>
    </source>
</reference>
<dbReference type="GO" id="GO:0006412">
    <property type="term" value="P:translation"/>
    <property type="evidence" value="ECO:0007669"/>
    <property type="project" value="InterPro"/>
</dbReference>
<evidence type="ECO:0000256" key="4">
    <source>
        <dbReference type="ARBA" id="ARBA00022980"/>
    </source>
</evidence>
<proteinExistence type="inferred from homology"/>
<keyword evidence="6" id="KW-0687">Ribonucleoprotein</keyword>
<evidence type="ECO:0000256" key="6">
    <source>
        <dbReference type="ARBA" id="ARBA00023274"/>
    </source>
</evidence>
<dbReference type="PANTHER" id="PTHR15892:SF2">
    <property type="entry name" value="LARGE RIBOSOMAL SUBUNIT PROTEIN UL30M"/>
    <property type="match status" value="1"/>
</dbReference>
<dbReference type="Pfam" id="PF00327">
    <property type="entry name" value="Ribosomal_L30"/>
    <property type="match status" value="1"/>
</dbReference>
<dbReference type="GO" id="GO:0003735">
    <property type="term" value="F:structural constituent of ribosome"/>
    <property type="evidence" value="ECO:0007669"/>
    <property type="project" value="InterPro"/>
</dbReference>
<dbReference type="SUPFAM" id="SSF55129">
    <property type="entry name" value="Ribosomal protein L30p/L7e"/>
    <property type="match status" value="1"/>
</dbReference>
<dbReference type="Gene3D" id="3.30.1390.20">
    <property type="entry name" value="Ribosomal protein L30, ferredoxin-like fold domain"/>
    <property type="match status" value="1"/>
</dbReference>
<evidence type="ECO:0000256" key="9">
    <source>
        <dbReference type="SAM" id="MobiDB-lite"/>
    </source>
</evidence>
<evidence type="ECO:0000256" key="2">
    <source>
        <dbReference type="ARBA" id="ARBA00007594"/>
    </source>
</evidence>
<accession>A0A195F738</accession>
<dbReference type="GO" id="GO:0005743">
    <property type="term" value="C:mitochondrial inner membrane"/>
    <property type="evidence" value="ECO:0007669"/>
    <property type="project" value="UniProtKB-ARBA"/>
</dbReference>
<comment type="subcellular location">
    <subcellularLocation>
        <location evidence="1">Mitochondrion</location>
    </subcellularLocation>
</comment>
<evidence type="ECO:0000256" key="8">
    <source>
        <dbReference type="ARBA" id="ARBA00035356"/>
    </source>
</evidence>